<protein>
    <recommendedName>
        <fullName evidence="3">Sulfotransferase</fullName>
        <ecNumber evidence="3">2.8.2.-</ecNumber>
    </recommendedName>
</protein>
<evidence type="ECO:0000256" key="3">
    <source>
        <dbReference type="RuleBase" id="RU361155"/>
    </source>
</evidence>
<dbReference type="InterPro" id="IPR027417">
    <property type="entry name" value="P-loop_NTPase"/>
</dbReference>
<proteinExistence type="inferred from homology"/>
<evidence type="ECO:0000313" key="5">
    <source>
        <dbReference type="EMBL" id="WOL17589.1"/>
    </source>
</evidence>
<evidence type="ECO:0000259" key="4">
    <source>
        <dbReference type="Pfam" id="PF00685"/>
    </source>
</evidence>
<dbReference type="AlphaFoldDB" id="A0AAQ3KZK8"/>
<evidence type="ECO:0000256" key="2">
    <source>
        <dbReference type="ARBA" id="ARBA00022679"/>
    </source>
</evidence>
<dbReference type="InterPro" id="IPR000863">
    <property type="entry name" value="Sulfotransferase_dom"/>
</dbReference>
<keyword evidence="2 3" id="KW-0808">Transferase</keyword>
<feature type="domain" description="Sulfotransferase" evidence="4">
    <location>
        <begin position="81"/>
        <end position="304"/>
    </location>
</feature>
<sequence length="321" mass="36133">MATNAKEGQEAERDDLLSTLPLEQGLFSGDLRLYKGVWIRSTSRRASSATISVTLWHAPPTSSSRASPTAYSVDDSHPLHRLNPHECVPYLEWEEPHSPNQLGDGPRLYSTHLPFPMLPDSIKASGCRLVYVCRDPKDVVVSFWHFNEGIKKGPDRAMREAAAPFDRFFEKFCDGVCPYGPIWDHVLGYWNESLRAPEKVLVLKYEEMLEDPLGTLTRMAEFMDCAFTEEEEKAGVPAEIVKLCSFGNLRDVAVKQNRRLGPKEVVKTDSFFRKGVAGDWKNHLSPEMAEKLDRIIQEKLHGTGLAFGRRRSEITAGALDA</sequence>
<dbReference type="PANTHER" id="PTHR11783">
    <property type="entry name" value="SULFOTRANSFERASE SULT"/>
    <property type="match status" value="1"/>
</dbReference>
<dbReference type="SUPFAM" id="SSF52540">
    <property type="entry name" value="P-loop containing nucleoside triphosphate hydrolases"/>
    <property type="match status" value="1"/>
</dbReference>
<accession>A0AAQ3KZK8</accession>
<evidence type="ECO:0000256" key="1">
    <source>
        <dbReference type="ARBA" id="ARBA00005771"/>
    </source>
</evidence>
<name>A0AAQ3KZK8_9LILI</name>
<dbReference type="GO" id="GO:0008146">
    <property type="term" value="F:sulfotransferase activity"/>
    <property type="evidence" value="ECO:0007669"/>
    <property type="project" value="InterPro"/>
</dbReference>
<evidence type="ECO:0000313" key="6">
    <source>
        <dbReference type="Proteomes" id="UP001327560"/>
    </source>
</evidence>
<keyword evidence="6" id="KW-1185">Reference proteome</keyword>
<dbReference type="Proteomes" id="UP001327560">
    <property type="component" value="Chromosome 8"/>
</dbReference>
<dbReference type="EC" id="2.8.2.-" evidence="3"/>
<dbReference type="EMBL" id="CP136897">
    <property type="protein sequence ID" value="WOL17589.1"/>
    <property type="molecule type" value="Genomic_DNA"/>
</dbReference>
<comment type="similarity">
    <text evidence="1 3">Belongs to the sulfotransferase 1 family.</text>
</comment>
<reference evidence="5 6" key="1">
    <citation type="submission" date="2023-10" db="EMBL/GenBank/DDBJ databases">
        <title>Chromosome-scale genome assembly provides insights into flower coloration mechanisms of Canna indica.</title>
        <authorList>
            <person name="Li C."/>
        </authorList>
    </citation>
    <scope>NUCLEOTIDE SEQUENCE [LARGE SCALE GENOMIC DNA]</scope>
    <source>
        <tissue evidence="5">Flower</tissue>
    </source>
</reference>
<dbReference type="Pfam" id="PF00685">
    <property type="entry name" value="Sulfotransfer_1"/>
    <property type="match status" value="1"/>
</dbReference>
<dbReference type="Gene3D" id="3.40.50.300">
    <property type="entry name" value="P-loop containing nucleotide triphosphate hydrolases"/>
    <property type="match status" value="1"/>
</dbReference>
<organism evidence="5 6">
    <name type="scientific">Canna indica</name>
    <name type="common">Indian-shot</name>
    <dbReference type="NCBI Taxonomy" id="4628"/>
    <lineage>
        <taxon>Eukaryota</taxon>
        <taxon>Viridiplantae</taxon>
        <taxon>Streptophyta</taxon>
        <taxon>Embryophyta</taxon>
        <taxon>Tracheophyta</taxon>
        <taxon>Spermatophyta</taxon>
        <taxon>Magnoliopsida</taxon>
        <taxon>Liliopsida</taxon>
        <taxon>Zingiberales</taxon>
        <taxon>Cannaceae</taxon>
        <taxon>Canna</taxon>
    </lineage>
</organism>
<gene>
    <name evidence="5" type="ORF">Cni_G26382</name>
</gene>